<sequence>MPSDYSRQGSRGRAGGSPVRAACSQTEAKLGYCGPFCGFHEGLTLPAVVPLLPQAELASHDQKEPRVNEPPVYQSALSHGGDKKSDFVMIVVVTVVFPCTHR</sequence>
<proteinExistence type="predicted"/>
<evidence type="ECO:0000256" key="1">
    <source>
        <dbReference type="SAM" id="MobiDB-lite"/>
    </source>
</evidence>
<keyword evidence="3" id="KW-1185">Reference proteome</keyword>
<name>A0ABD0LHE3_9CAEN</name>
<protein>
    <submittedName>
        <fullName evidence="2">Uncharacterized protein</fullName>
    </submittedName>
</protein>
<feature type="region of interest" description="Disordered" evidence="1">
    <location>
        <begin position="59"/>
        <end position="80"/>
    </location>
</feature>
<evidence type="ECO:0000313" key="2">
    <source>
        <dbReference type="EMBL" id="KAK7498833.1"/>
    </source>
</evidence>
<evidence type="ECO:0000313" key="3">
    <source>
        <dbReference type="Proteomes" id="UP001519460"/>
    </source>
</evidence>
<reference evidence="2 3" key="1">
    <citation type="journal article" date="2023" name="Sci. Data">
        <title>Genome assembly of the Korean intertidal mud-creeper Batillaria attramentaria.</title>
        <authorList>
            <person name="Patra A.K."/>
            <person name="Ho P.T."/>
            <person name="Jun S."/>
            <person name="Lee S.J."/>
            <person name="Kim Y."/>
            <person name="Won Y.J."/>
        </authorList>
    </citation>
    <scope>NUCLEOTIDE SEQUENCE [LARGE SCALE GENOMIC DNA]</scope>
    <source>
        <strain evidence="2">Wonlab-2016</strain>
    </source>
</reference>
<accession>A0ABD0LHE3</accession>
<comment type="caution">
    <text evidence="2">The sequence shown here is derived from an EMBL/GenBank/DDBJ whole genome shotgun (WGS) entry which is preliminary data.</text>
</comment>
<organism evidence="2 3">
    <name type="scientific">Batillaria attramentaria</name>
    <dbReference type="NCBI Taxonomy" id="370345"/>
    <lineage>
        <taxon>Eukaryota</taxon>
        <taxon>Metazoa</taxon>
        <taxon>Spiralia</taxon>
        <taxon>Lophotrochozoa</taxon>
        <taxon>Mollusca</taxon>
        <taxon>Gastropoda</taxon>
        <taxon>Caenogastropoda</taxon>
        <taxon>Sorbeoconcha</taxon>
        <taxon>Cerithioidea</taxon>
        <taxon>Batillariidae</taxon>
        <taxon>Batillaria</taxon>
    </lineage>
</organism>
<gene>
    <name evidence="2" type="ORF">BaRGS_00009925</name>
</gene>
<dbReference type="Proteomes" id="UP001519460">
    <property type="component" value="Unassembled WGS sequence"/>
</dbReference>
<dbReference type="AlphaFoldDB" id="A0ABD0LHE3"/>
<dbReference type="EMBL" id="JACVVK020000048">
    <property type="protein sequence ID" value="KAK7498833.1"/>
    <property type="molecule type" value="Genomic_DNA"/>
</dbReference>